<protein>
    <submittedName>
        <fullName evidence="4">Glutathione S-transferase</fullName>
    </submittedName>
</protein>
<sequence length="230" mass="25532">MDAPRYILHYAPDNASLVIRLALEELAVPYRTHLVDRHQGGQRAPAHLALNPNGLIPALETPEGAMFETGAILLWLADRHGGLAPSPDSPDRGDLLKWLFYLSNTLHPALRRLFYPGSYIGDDPAHQARLQTETRQNILSHLKILEAHWRPTAEPTVLDLYLAPMLRWVQIYPQDSDRSWFDLASFPALHHVASRLESRASTRTAQAAEGLGPTPFTAPQAPNPPEGSAL</sequence>
<name>A0A640VM22_9RHOB</name>
<accession>A0A640VM22</accession>
<evidence type="ECO:0000256" key="1">
    <source>
        <dbReference type="SAM" id="MobiDB-lite"/>
    </source>
</evidence>
<dbReference type="InterPro" id="IPR036249">
    <property type="entry name" value="Thioredoxin-like_sf"/>
</dbReference>
<feature type="compositionally biased region" description="Pro residues" evidence="1">
    <location>
        <begin position="221"/>
        <end position="230"/>
    </location>
</feature>
<dbReference type="Pfam" id="PF13409">
    <property type="entry name" value="GST_N_2"/>
    <property type="match status" value="1"/>
</dbReference>
<dbReference type="OrthoDB" id="7583243at2"/>
<dbReference type="SFLD" id="SFLDG00358">
    <property type="entry name" value="Main_(cytGST)"/>
    <property type="match status" value="1"/>
</dbReference>
<proteinExistence type="predicted"/>
<dbReference type="PANTHER" id="PTHR44051">
    <property type="entry name" value="GLUTATHIONE S-TRANSFERASE-RELATED"/>
    <property type="match status" value="1"/>
</dbReference>
<dbReference type="InterPro" id="IPR036282">
    <property type="entry name" value="Glutathione-S-Trfase_C_sf"/>
</dbReference>
<feature type="domain" description="GST C-terminal" evidence="3">
    <location>
        <begin position="88"/>
        <end position="216"/>
    </location>
</feature>
<dbReference type="AlphaFoldDB" id="A0A640VM22"/>
<evidence type="ECO:0000259" key="3">
    <source>
        <dbReference type="PROSITE" id="PS50405"/>
    </source>
</evidence>
<feature type="domain" description="GST N-terminal" evidence="2">
    <location>
        <begin position="3"/>
        <end position="84"/>
    </location>
</feature>
<reference evidence="4 5" key="1">
    <citation type="submission" date="2019-12" db="EMBL/GenBank/DDBJ databases">
        <title>Roseobacter cerasinus sp. nov., isolated from seawater around aquaculture.</title>
        <authorList>
            <person name="Muramatsu S."/>
            <person name="Takabe Y."/>
            <person name="Mori K."/>
            <person name="Takaichi S."/>
            <person name="Hanada S."/>
        </authorList>
    </citation>
    <scope>NUCLEOTIDE SEQUENCE [LARGE SCALE GENOMIC DNA]</scope>
    <source>
        <strain evidence="4 5">AI77</strain>
    </source>
</reference>
<dbReference type="SUPFAM" id="SSF47616">
    <property type="entry name" value="GST C-terminal domain-like"/>
    <property type="match status" value="1"/>
</dbReference>
<dbReference type="CDD" id="cd03057">
    <property type="entry name" value="GST_N_Beta"/>
    <property type="match status" value="1"/>
</dbReference>
<dbReference type="Proteomes" id="UP000436522">
    <property type="component" value="Unassembled WGS sequence"/>
</dbReference>
<evidence type="ECO:0000313" key="4">
    <source>
        <dbReference type="EMBL" id="GFE48762.1"/>
    </source>
</evidence>
<dbReference type="PANTHER" id="PTHR44051:SF8">
    <property type="entry name" value="GLUTATHIONE S-TRANSFERASE GSTA"/>
    <property type="match status" value="1"/>
</dbReference>
<dbReference type="GO" id="GO:0016740">
    <property type="term" value="F:transferase activity"/>
    <property type="evidence" value="ECO:0007669"/>
    <property type="project" value="UniProtKB-KW"/>
</dbReference>
<dbReference type="PROSITE" id="PS50405">
    <property type="entry name" value="GST_CTER"/>
    <property type="match status" value="1"/>
</dbReference>
<dbReference type="InterPro" id="IPR040079">
    <property type="entry name" value="Glutathione_S-Trfase"/>
</dbReference>
<dbReference type="InterPro" id="IPR004045">
    <property type="entry name" value="Glutathione_S-Trfase_N"/>
</dbReference>
<dbReference type="Pfam" id="PF13410">
    <property type="entry name" value="GST_C_2"/>
    <property type="match status" value="1"/>
</dbReference>
<dbReference type="Gene3D" id="3.40.30.10">
    <property type="entry name" value="Glutaredoxin"/>
    <property type="match status" value="1"/>
</dbReference>
<dbReference type="SFLD" id="SFLDS00019">
    <property type="entry name" value="Glutathione_Transferase_(cytos"/>
    <property type="match status" value="1"/>
</dbReference>
<dbReference type="EMBL" id="BLIV01000001">
    <property type="protein sequence ID" value="GFE48762.1"/>
    <property type="molecule type" value="Genomic_DNA"/>
</dbReference>
<evidence type="ECO:0000313" key="5">
    <source>
        <dbReference type="Proteomes" id="UP000436522"/>
    </source>
</evidence>
<dbReference type="RefSeq" id="WP_159974625.1">
    <property type="nucleotide sequence ID" value="NZ_BLIV01000001.1"/>
</dbReference>
<gene>
    <name evidence="4" type="ORF">So717_05150</name>
</gene>
<feature type="region of interest" description="Disordered" evidence="1">
    <location>
        <begin position="200"/>
        <end position="230"/>
    </location>
</feature>
<comment type="caution">
    <text evidence="4">The sequence shown here is derived from an EMBL/GenBank/DDBJ whole genome shotgun (WGS) entry which is preliminary data.</text>
</comment>
<dbReference type="Gene3D" id="1.20.1050.10">
    <property type="match status" value="1"/>
</dbReference>
<keyword evidence="5" id="KW-1185">Reference proteome</keyword>
<dbReference type="SUPFAM" id="SSF52833">
    <property type="entry name" value="Thioredoxin-like"/>
    <property type="match status" value="1"/>
</dbReference>
<organism evidence="4 5">
    <name type="scientific">Roseobacter cerasinus</name>
    <dbReference type="NCBI Taxonomy" id="2602289"/>
    <lineage>
        <taxon>Bacteria</taxon>
        <taxon>Pseudomonadati</taxon>
        <taxon>Pseudomonadota</taxon>
        <taxon>Alphaproteobacteria</taxon>
        <taxon>Rhodobacterales</taxon>
        <taxon>Roseobacteraceae</taxon>
        <taxon>Roseobacter</taxon>
    </lineage>
</organism>
<dbReference type="InterPro" id="IPR010987">
    <property type="entry name" value="Glutathione-S-Trfase_C-like"/>
</dbReference>
<dbReference type="PROSITE" id="PS50404">
    <property type="entry name" value="GST_NTER"/>
    <property type="match status" value="1"/>
</dbReference>
<evidence type="ECO:0000259" key="2">
    <source>
        <dbReference type="PROSITE" id="PS50404"/>
    </source>
</evidence>
<keyword evidence="4" id="KW-0808">Transferase</keyword>